<dbReference type="Proteomes" id="UP001206983">
    <property type="component" value="Unassembled WGS sequence"/>
</dbReference>
<protein>
    <recommendedName>
        <fullName evidence="4">TM2 domain-containing protein</fullName>
    </recommendedName>
</protein>
<name>A0AAE3HBS2_9EURY</name>
<keyword evidence="3" id="KW-1185">Reference proteome</keyword>
<evidence type="ECO:0008006" key="4">
    <source>
        <dbReference type="Google" id="ProtNLM"/>
    </source>
</evidence>
<gene>
    <name evidence="2" type="ORF">PV02_11920</name>
</gene>
<evidence type="ECO:0000313" key="3">
    <source>
        <dbReference type="Proteomes" id="UP001206983"/>
    </source>
</evidence>
<keyword evidence="1" id="KW-0472">Membrane</keyword>
<proteinExistence type="predicted"/>
<organism evidence="2 3">
    <name type="scientific">Methanolobus chelungpuianus</name>
    <dbReference type="NCBI Taxonomy" id="502115"/>
    <lineage>
        <taxon>Archaea</taxon>
        <taxon>Methanobacteriati</taxon>
        <taxon>Methanobacteriota</taxon>
        <taxon>Stenosarchaea group</taxon>
        <taxon>Methanomicrobia</taxon>
        <taxon>Methanosarcinales</taxon>
        <taxon>Methanosarcinaceae</taxon>
        <taxon>Methanolobus</taxon>
    </lineage>
</organism>
<evidence type="ECO:0000256" key="1">
    <source>
        <dbReference type="SAM" id="Phobius"/>
    </source>
</evidence>
<comment type="caution">
    <text evidence="2">The sequence shown here is derived from an EMBL/GenBank/DDBJ whole genome shotgun (WGS) entry which is preliminary data.</text>
</comment>
<keyword evidence="1" id="KW-1133">Transmembrane helix</keyword>
<reference evidence="2 3" key="1">
    <citation type="journal article" date="2011" name="Appl. Environ. Microbiol.">
        <title>Methanogenic archaea isolated from Taiwan's Chelungpu fault.</title>
        <authorList>
            <person name="Wu S.Y."/>
            <person name="Lai M.C."/>
        </authorList>
    </citation>
    <scope>NUCLEOTIDE SEQUENCE [LARGE SCALE GENOMIC DNA]</scope>
    <source>
        <strain evidence="2 3">St545Mb</strain>
    </source>
</reference>
<feature type="transmembrane region" description="Helical" evidence="1">
    <location>
        <begin position="31"/>
        <end position="60"/>
    </location>
</feature>
<accession>A0AAE3HBS2</accession>
<dbReference type="EMBL" id="JTEO01000010">
    <property type="protein sequence ID" value="MCQ6963767.1"/>
    <property type="molecule type" value="Genomic_DNA"/>
</dbReference>
<dbReference type="AlphaFoldDB" id="A0AAE3HBS2"/>
<sequence length="68" mass="7819">MREKRTYGVPALLSFFVPGLGQIVKGQVIKAILIWIALGVSWLLQFVLIGFILLPIIWLWQIYDAYNN</sequence>
<evidence type="ECO:0000313" key="2">
    <source>
        <dbReference type="EMBL" id="MCQ6963767.1"/>
    </source>
</evidence>
<keyword evidence="1" id="KW-0812">Transmembrane</keyword>
<dbReference type="RefSeq" id="WP_256623683.1">
    <property type="nucleotide sequence ID" value="NZ_JTEO01000010.1"/>
</dbReference>